<protein>
    <submittedName>
        <fullName evidence="1">Uncharacterized protein DUF2716</fullName>
    </submittedName>
</protein>
<dbReference type="RefSeq" id="WP_170285365.1">
    <property type="nucleotide sequence ID" value="NZ_VIXA01000002.1"/>
</dbReference>
<evidence type="ECO:0000313" key="2">
    <source>
        <dbReference type="Proteomes" id="UP000319927"/>
    </source>
</evidence>
<evidence type="ECO:0000313" key="1">
    <source>
        <dbReference type="EMBL" id="TWG21993.1"/>
    </source>
</evidence>
<dbReference type="Pfam" id="PF10898">
    <property type="entry name" value="DUF2716"/>
    <property type="match status" value="1"/>
</dbReference>
<dbReference type="AlphaFoldDB" id="A0A561WDR1"/>
<gene>
    <name evidence="1" type="ORF">FHX75_12511</name>
</gene>
<dbReference type="InterPro" id="IPR020323">
    <property type="entry name" value="DUF2716"/>
</dbReference>
<reference evidence="1 2" key="1">
    <citation type="submission" date="2019-06" db="EMBL/GenBank/DDBJ databases">
        <title>Sequencing the genomes of 1000 actinobacteria strains.</title>
        <authorList>
            <person name="Klenk H.-P."/>
        </authorList>
    </citation>
    <scope>NUCLEOTIDE SEQUENCE [LARGE SCALE GENOMIC DNA]</scope>
    <source>
        <strain evidence="1 2">DSM 102131</strain>
    </source>
</reference>
<sequence length="185" mass="21667">MTTPVTGWQHLNRAEYDQVWDGFDERFQFRASMDASQWPAIIEPVPSLTWDLAISRHDFDERWRSGLWRFAVDEDGLNRLVMGALQDCVADDDWVYVLDWQHPAYRCWPHRVDPDSRTDMWPVEVFPNGDYYIFASRDLRFGTFGHPWEATLCIWGADLINAVAARNAGVLTRLYRRDGKPVDRS</sequence>
<proteinExistence type="predicted"/>
<dbReference type="EMBL" id="VIXA01000002">
    <property type="protein sequence ID" value="TWG21993.1"/>
    <property type="molecule type" value="Genomic_DNA"/>
</dbReference>
<name>A0A561WDR1_9ACTN</name>
<keyword evidence="2" id="KW-1185">Reference proteome</keyword>
<accession>A0A561WDR1</accession>
<comment type="caution">
    <text evidence="1">The sequence shown here is derived from an EMBL/GenBank/DDBJ whole genome shotgun (WGS) entry which is preliminary data.</text>
</comment>
<dbReference type="Proteomes" id="UP000319927">
    <property type="component" value="Unassembled WGS sequence"/>
</dbReference>
<organism evidence="1 2">
    <name type="scientific">Micromonospora palomenae</name>
    <dbReference type="NCBI Taxonomy" id="1461247"/>
    <lineage>
        <taxon>Bacteria</taxon>
        <taxon>Bacillati</taxon>
        <taxon>Actinomycetota</taxon>
        <taxon>Actinomycetes</taxon>
        <taxon>Micromonosporales</taxon>
        <taxon>Micromonosporaceae</taxon>
        <taxon>Micromonospora</taxon>
    </lineage>
</organism>